<comment type="subunit">
    <text evidence="8 10">Part of the 50S ribosomal subunit. Forms a cluster with proteins L14 and L19.</text>
</comment>
<dbReference type="InterPro" id="IPR000597">
    <property type="entry name" value="Ribosomal_uL3"/>
</dbReference>
<gene>
    <name evidence="8 12" type="primary">rplC</name>
    <name evidence="12" type="ORF">ACFO1V_07050</name>
</gene>
<dbReference type="InterPro" id="IPR019927">
    <property type="entry name" value="Ribosomal_uL3_bac/org-type"/>
</dbReference>
<sequence>MRSGVIAQKLGMTRVYNDAGEHVPVTVLRMENCHVVAQRTIEKNGYTAVQLGVGKAKVKNTSKALRGHFAKAEVEPKAKLAEFRVSPENLLEVGAELTAEHFVPGQKVDVTGTTIGKGFAGVMKRHNFGGHRASHGNSITHRAHGSTGQRQDPGKVFKGKKMAGHMGQTRVTTQNIEVVSTDSDRGLILVRGAVPGSKGAWILVRDSVKVSLPENAPKPAGLRKKAEAAVAEGAE</sequence>
<evidence type="ECO:0000256" key="1">
    <source>
        <dbReference type="ARBA" id="ARBA00006540"/>
    </source>
</evidence>
<comment type="function">
    <text evidence="8 10">One of the primary rRNA binding proteins, it binds directly near the 3'-end of the 23S rRNA, where it nucleates assembly of the 50S subunit.</text>
</comment>
<dbReference type="InterPro" id="IPR019926">
    <property type="entry name" value="Ribosomal_uL3_CS"/>
</dbReference>
<comment type="caution">
    <text evidence="12">The sequence shown here is derived from an EMBL/GenBank/DDBJ whole genome shotgun (WGS) entry which is preliminary data.</text>
</comment>
<evidence type="ECO:0000256" key="6">
    <source>
        <dbReference type="ARBA" id="ARBA00023274"/>
    </source>
</evidence>
<comment type="PTM">
    <text evidence="8">Methylated by PrmB.</text>
</comment>
<evidence type="ECO:0000256" key="11">
    <source>
        <dbReference type="SAM" id="MobiDB-lite"/>
    </source>
</evidence>
<evidence type="ECO:0000256" key="5">
    <source>
        <dbReference type="ARBA" id="ARBA00022980"/>
    </source>
</evidence>
<dbReference type="EMBL" id="JBHSEL010000049">
    <property type="protein sequence ID" value="MFC4624982.1"/>
    <property type="molecule type" value="Genomic_DNA"/>
</dbReference>
<keyword evidence="5 8" id="KW-0689">Ribosomal protein</keyword>
<dbReference type="GO" id="GO:0005840">
    <property type="term" value="C:ribosome"/>
    <property type="evidence" value="ECO:0007669"/>
    <property type="project" value="UniProtKB-KW"/>
</dbReference>
<dbReference type="Gene3D" id="2.40.30.10">
    <property type="entry name" value="Translation factors"/>
    <property type="match status" value="1"/>
</dbReference>
<evidence type="ECO:0000313" key="12">
    <source>
        <dbReference type="EMBL" id="MFC4624982.1"/>
    </source>
</evidence>
<keyword evidence="6 8" id="KW-0687">Ribonucleoprotein</keyword>
<comment type="similarity">
    <text evidence="1 8 9">Belongs to the universal ribosomal protein uL3 family.</text>
</comment>
<evidence type="ECO:0000256" key="3">
    <source>
        <dbReference type="ARBA" id="ARBA00022730"/>
    </source>
</evidence>
<name>A0ABV9H441_9HYPH</name>
<evidence type="ECO:0000256" key="7">
    <source>
        <dbReference type="ARBA" id="ARBA00035243"/>
    </source>
</evidence>
<evidence type="ECO:0000256" key="2">
    <source>
        <dbReference type="ARBA" id="ARBA00022481"/>
    </source>
</evidence>
<evidence type="ECO:0000256" key="9">
    <source>
        <dbReference type="RuleBase" id="RU003905"/>
    </source>
</evidence>
<dbReference type="SUPFAM" id="SSF50447">
    <property type="entry name" value="Translation proteins"/>
    <property type="match status" value="1"/>
</dbReference>
<dbReference type="InterPro" id="IPR009000">
    <property type="entry name" value="Transl_B-barrel_sf"/>
</dbReference>
<dbReference type="HAMAP" id="MF_01325_B">
    <property type="entry name" value="Ribosomal_uL3_B"/>
    <property type="match status" value="1"/>
</dbReference>
<dbReference type="NCBIfam" id="TIGR03625">
    <property type="entry name" value="L3_bact"/>
    <property type="match status" value="1"/>
</dbReference>
<dbReference type="RefSeq" id="WP_374830424.1">
    <property type="nucleotide sequence ID" value="NZ_JBHEEZ010000004.1"/>
</dbReference>
<evidence type="ECO:0000256" key="4">
    <source>
        <dbReference type="ARBA" id="ARBA00022884"/>
    </source>
</evidence>
<feature type="modified residue" description="N5-methylglutamine" evidence="8">
    <location>
        <position position="151"/>
    </location>
</feature>
<keyword evidence="2 8" id="KW-0488">Methylation</keyword>
<evidence type="ECO:0000313" key="13">
    <source>
        <dbReference type="Proteomes" id="UP001596042"/>
    </source>
</evidence>
<proteinExistence type="inferred from homology"/>
<keyword evidence="4 8" id="KW-0694">RNA-binding</keyword>
<dbReference type="Gene3D" id="3.30.160.810">
    <property type="match status" value="1"/>
</dbReference>
<evidence type="ECO:0000256" key="10">
    <source>
        <dbReference type="RuleBase" id="RU003906"/>
    </source>
</evidence>
<reference evidence="13" key="1">
    <citation type="journal article" date="2019" name="Int. J. Syst. Evol. Microbiol.">
        <title>The Global Catalogue of Microorganisms (GCM) 10K type strain sequencing project: providing services to taxonomists for standard genome sequencing and annotation.</title>
        <authorList>
            <consortium name="The Broad Institute Genomics Platform"/>
            <consortium name="The Broad Institute Genome Sequencing Center for Infectious Disease"/>
            <person name="Wu L."/>
            <person name="Ma J."/>
        </authorList>
    </citation>
    <scope>NUCLEOTIDE SEQUENCE [LARGE SCALE GENOMIC DNA]</scope>
    <source>
        <strain evidence="13">CGMCC 1.15731</strain>
    </source>
</reference>
<feature type="region of interest" description="Disordered" evidence="11">
    <location>
        <begin position="212"/>
        <end position="235"/>
    </location>
</feature>
<dbReference type="PANTHER" id="PTHR11229:SF16">
    <property type="entry name" value="LARGE RIBOSOMAL SUBUNIT PROTEIN UL3C"/>
    <property type="match status" value="1"/>
</dbReference>
<dbReference type="PANTHER" id="PTHR11229">
    <property type="entry name" value="50S RIBOSOMAL PROTEIN L3"/>
    <property type="match status" value="1"/>
</dbReference>
<keyword evidence="13" id="KW-1185">Reference proteome</keyword>
<organism evidence="12 13">
    <name type="scientific">Daeguia caeni</name>
    <dbReference type="NCBI Taxonomy" id="439612"/>
    <lineage>
        <taxon>Bacteria</taxon>
        <taxon>Pseudomonadati</taxon>
        <taxon>Pseudomonadota</taxon>
        <taxon>Alphaproteobacteria</taxon>
        <taxon>Hyphomicrobiales</taxon>
        <taxon>Brucellaceae</taxon>
        <taxon>Daeguia</taxon>
    </lineage>
</organism>
<dbReference type="Proteomes" id="UP001596042">
    <property type="component" value="Unassembled WGS sequence"/>
</dbReference>
<dbReference type="Pfam" id="PF00297">
    <property type="entry name" value="Ribosomal_L3"/>
    <property type="match status" value="1"/>
</dbReference>
<protein>
    <recommendedName>
        <fullName evidence="7 8">Large ribosomal subunit protein uL3</fullName>
    </recommendedName>
</protein>
<evidence type="ECO:0000256" key="8">
    <source>
        <dbReference type="HAMAP-Rule" id="MF_01325"/>
    </source>
</evidence>
<accession>A0ABV9H441</accession>
<dbReference type="PROSITE" id="PS00474">
    <property type="entry name" value="RIBOSOMAL_L3"/>
    <property type="match status" value="1"/>
</dbReference>
<keyword evidence="3 8" id="KW-0699">rRNA-binding</keyword>